<keyword evidence="1" id="KW-0812">Transmembrane</keyword>
<reference evidence="2 3" key="1">
    <citation type="submission" date="2024-04" db="EMBL/GenBank/DDBJ databases">
        <title>Flavobacterium sp. DGU11 16S ribosomal RNA gene Genome sequencing and assembly.</title>
        <authorList>
            <person name="Park S."/>
        </authorList>
    </citation>
    <scope>NUCLEOTIDE SEQUENCE [LARGE SCALE GENOMIC DNA]</scope>
    <source>
        <strain evidence="2 3">DGU11</strain>
    </source>
</reference>
<dbReference type="Proteomes" id="UP001464555">
    <property type="component" value="Unassembled WGS sequence"/>
</dbReference>
<organism evidence="2 3">
    <name type="scientific">Flavobacterium arundinis</name>
    <dbReference type="NCBI Taxonomy" id="3139143"/>
    <lineage>
        <taxon>Bacteria</taxon>
        <taxon>Pseudomonadati</taxon>
        <taxon>Bacteroidota</taxon>
        <taxon>Flavobacteriia</taxon>
        <taxon>Flavobacteriales</taxon>
        <taxon>Flavobacteriaceae</taxon>
        <taxon>Flavobacterium</taxon>
    </lineage>
</organism>
<keyword evidence="1" id="KW-1133">Transmembrane helix</keyword>
<keyword evidence="1" id="KW-0472">Membrane</keyword>
<keyword evidence="3" id="KW-1185">Reference proteome</keyword>
<comment type="caution">
    <text evidence="2">The sequence shown here is derived from an EMBL/GenBank/DDBJ whole genome shotgun (WGS) entry which is preliminary data.</text>
</comment>
<feature type="transmembrane region" description="Helical" evidence="1">
    <location>
        <begin position="117"/>
        <end position="136"/>
    </location>
</feature>
<dbReference type="EMBL" id="JBBYHR010000001">
    <property type="protein sequence ID" value="MEL1242680.1"/>
    <property type="molecule type" value="Genomic_DNA"/>
</dbReference>
<evidence type="ECO:0000313" key="3">
    <source>
        <dbReference type="Proteomes" id="UP001464555"/>
    </source>
</evidence>
<feature type="transmembrane region" description="Helical" evidence="1">
    <location>
        <begin position="199"/>
        <end position="222"/>
    </location>
</feature>
<dbReference type="InterPro" id="IPR009781">
    <property type="entry name" value="DUF1345"/>
</dbReference>
<proteinExistence type="predicted"/>
<gene>
    <name evidence="2" type="ORF">AAEO56_00285</name>
</gene>
<name>A0ABU9HRY5_9FLAO</name>
<feature type="transmembrane region" description="Helical" evidence="1">
    <location>
        <begin position="84"/>
        <end position="105"/>
    </location>
</feature>
<protein>
    <submittedName>
        <fullName evidence="2">DUF1345 domain-containing protein</fullName>
    </submittedName>
</protein>
<accession>A0ABU9HRY5</accession>
<dbReference type="RefSeq" id="WP_341695006.1">
    <property type="nucleotide sequence ID" value="NZ_JBBYHR010000001.1"/>
</dbReference>
<feature type="transmembrane region" description="Helical" evidence="1">
    <location>
        <begin position="45"/>
        <end position="63"/>
    </location>
</feature>
<evidence type="ECO:0000313" key="2">
    <source>
        <dbReference type="EMBL" id="MEL1242680.1"/>
    </source>
</evidence>
<dbReference type="Pfam" id="PF07077">
    <property type="entry name" value="DUF1345"/>
    <property type="match status" value="1"/>
</dbReference>
<evidence type="ECO:0000256" key="1">
    <source>
        <dbReference type="SAM" id="Phobius"/>
    </source>
</evidence>
<sequence>MKRSKVSNWVFHSNGYQKLVTALVLALVCSGGLLPVQLSIMTRIMAGWDVFAISMTGMMWFLFCTTTAGEQKKIVKKQDDNISTIFAIILTAVCISFSGALLLIFNNDTPSFDKGVATIVTLIAICSSWALFHTIFTVRYAHLYHDDTIIKNGDGSGGINFPNPDAPDYIDFAYFSFVIGMTFQVSDVTISSKTIRRYVLMHSIISFIFNTIIVALAVNIIAGTRIHG</sequence>